<evidence type="ECO:0000256" key="2">
    <source>
        <dbReference type="SAM" id="SignalP"/>
    </source>
</evidence>
<organism evidence="3 4">
    <name type="scientific">Plectus sambesii</name>
    <dbReference type="NCBI Taxonomy" id="2011161"/>
    <lineage>
        <taxon>Eukaryota</taxon>
        <taxon>Metazoa</taxon>
        <taxon>Ecdysozoa</taxon>
        <taxon>Nematoda</taxon>
        <taxon>Chromadorea</taxon>
        <taxon>Plectida</taxon>
        <taxon>Plectina</taxon>
        <taxon>Plectoidea</taxon>
        <taxon>Plectidae</taxon>
        <taxon>Plectus</taxon>
    </lineage>
</organism>
<dbReference type="PANTHER" id="PTHR34149">
    <property type="entry name" value="PROTEIN CBG11905-RELATED"/>
    <property type="match status" value="1"/>
</dbReference>
<feature type="transmembrane region" description="Helical" evidence="1">
    <location>
        <begin position="80"/>
        <end position="101"/>
    </location>
</feature>
<sequence>MSTSGKLLFLVITIALVVIVLPAPAPESIFDDIDNVVEDTVRKFSKYCGNKLCSESSPFHYYECCGDILSTKCCLRLQDWVIPAAVGVGVFLLGACVASCFQCR</sequence>
<reference evidence="4" key="1">
    <citation type="submission" date="2022-11" db="UniProtKB">
        <authorList>
            <consortium name="WormBaseParasite"/>
        </authorList>
    </citation>
    <scope>IDENTIFICATION</scope>
</reference>
<feature type="signal peptide" evidence="2">
    <location>
        <begin position="1"/>
        <end position="22"/>
    </location>
</feature>
<dbReference type="PANTHER" id="PTHR34149:SF2">
    <property type="entry name" value="PROTEIN CBG11905"/>
    <property type="match status" value="1"/>
</dbReference>
<keyword evidence="1" id="KW-0812">Transmembrane</keyword>
<protein>
    <submittedName>
        <fullName evidence="4">Uncharacterized protein</fullName>
    </submittedName>
</protein>
<evidence type="ECO:0000313" key="3">
    <source>
        <dbReference type="Proteomes" id="UP000887566"/>
    </source>
</evidence>
<keyword evidence="1" id="KW-0472">Membrane</keyword>
<proteinExistence type="predicted"/>
<dbReference type="WBParaSite" id="PSAMB.scaffold3size181960.g438.t1">
    <property type="protein sequence ID" value="PSAMB.scaffold3size181960.g438.t1"/>
    <property type="gene ID" value="PSAMB.scaffold3size181960.g438"/>
</dbReference>
<keyword evidence="3" id="KW-1185">Reference proteome</keyword>
<dbReference type="Proteomes" id="UP000887566">
    <property type="component" value="Unplaced"/>
</dbReference>
<keyword evidence="2" id="KW-0732">Signal</keyword>
<evidence type="ECO:0000313" key="4">
    <source>
        <dbReference type="WBParaSite" id="PSAMB.scaffold3size181960.g438.t1"/>
    </source>
</evidence>
<feature type="chain" id="PRO_5038093656" evidence="2">
    <location>
        <begin position="23"/>
        <end position="104"/>
    </location>
</feature>
<keyword evidence="1" id="KW-1133">Transmembrane helix</keyword>
<accession>A0A914WFZ2</accession>
<name>A0A914WFZ2_9BILA</name>
<dbReference type="Pfam" id="PF10853">
    <property type="entry name" value="DUF2650"/>
    <property type="match status" value="1"/>
</dbReference>
<dbReference type="InterPro" id="IPR022559">
    <property type="entry name" value="SUP-1-like"/>
</dbReference>
<evidence type="ECO:0000256" key="1">
    <source>
        <dbReference type="SAM" id="Phobius"/>
    </source>
</evidence>
<dbReference type="AlphaFoldDB" id="A0A914WFZ2"/>